<organism evidence="2 3">
    <name type="scientific">Collybiopsis confluens</name>
    <dbReference type="NCBI Taxonomy" id="2823264"/>
    <lineage>
        <taxon>Eukaryota</taxon>
        <taxon>Fungi</taxon>
        <taxon>Dikarya</taxon>
        <taxon>Basidiomycota</taxon>
        <taxon>Agaricomycotina</taxon>
        <taxon>Agaricomycetes</taxon>
        <taxon>Agaricomycetidae</taxon>
        <taxon>Agaricales</taxon>
        <taxon>Marasmiineae</taxon>
        <taxon>Omphalotaceae</taxon>
        <taxon>Collybiopsis</taxon>
    </lineage>
</organism>
<dbReference type="InterPro" id="IPR011009">
    <property type="entry name" value="Kinase-like_dom_sf"/>
</dbReference>
<dbReference type="PANTHER" id="PTHR22603">
    <property type="entry name" value="CHOLINE/ETHANOALAMINE KINASE"/>
    <property type="match status" value="1"/>
</dbReference>
<name>A0A8H5M8L3_9AGAR</name>
<dbReference type="EMBL" id="JAACJN010000041">
    <property type="protein sequence ID" value="KAF5384729.1"/>
    <property type="molecule type" value="Genomic_DNA"/>
</dbReference>
<accession>A0A8H5M8L3</accession>
<dbReference type="AlphaFoldDB" id="A0A8H5M8L3"/>
<dbReference type="OrthoDB" id="10267235at2759"/>
<dbReference type="Proteomes" id="UP000518752">
    <property type="component" value="Unassembled WGS sequence"/>
</dbReference>
<dbReference type="PANTHER" id="PTHR22603:SF93">
    <property type="entry name" value="RE24176P"/>
    <property type="match status" value="1"/>
</dbReference>
<evidence type="ECO:0000313" key="2">
    <source>
        <dbReference type="EMBL" id="KAF5384729.1"/>
    </source>
</evidence>
<comment type="caution">
    <text evidence="2">The sequence shown here is derived from an EMBL/GenBank/DDBJ whole genome shotgun (WGS) entry which is preliminary data.</text>
</comment>
<dbReference type="SUPFAM" id="SSF56112">
    <property type="entry name" value="Protein kinase-like (PK-like)"/>
    <property type="match status" value="1"/>
</dbReference>
<dbReference type="GO" id="GO:0006646">
    <property type="term" value="P:phosphatidylethanolamine biosynthetic process"/>
    <property type="evidence" value="ECO:0007669"/>
    <property type="project" value="TreeGrafter"/>
</dbReference>
<dbReference type="Gene3D" id="3.90.1200.10">
    <property type="match status" value="1"/>
</dbReference>
<dbReference type="GO" id="GO:0005737">
    <property type="term" value="C:cytoplasm"/>
    <property type="evidence" value="ECO:0007669"/>
    <property type="project" value="TreeGrafter"/>
</dbReference>
<comment type="similarity">
    <text evidence="1">Belongs to the choline/ethanolamine kinase family.</text>
</comment>
<dbReference type="Pfam" id="PF01633">
    <property type="entry name" value="Choline_kinase"/>
    <property type="match status" value="1"/>
</dbReference>
<dbReference type="GO" id="GO:0004103">
    <property type="term" value="F:choline kinase activity"/>
    <property type="evidence" value="ECO:0007669"/>
    <property type="project" value="TreeGrafter"/>
</dbReference>
<proteinExistence type="inferred from homology"/>
<reference evidence="2 3" key="1">
    <citation type="journal article" date="2020" name="ISME J.">
        <title>Uncovering the hidden diversity of litter-decomposition mechanisms in mushroom-forming fungi.</title>
        <authorList>
            <person name="Floudas D."/>
            <person name="Bentzer J."/>
            <person name="Ahren D."/>
            <person name="Johansson T."/>
            <person name="Persson P."/>
            <person name="Tunlid A."/>
        </authorList>
    </citation>
    <scope>NUCLEOTIDE SEQUENCE [LARGE SCALE GENOMIC DNA]</scope>
    <source>
        <strain evidence="2 3">CBS 406.79</strain>
    </source>
</reference>
<evidence type="ECO:0000313" key="3">
    <source>
        <dbReference type="Proteomes" id="UP000518752"/>
    </source>
</evidence>
<dbReference type="CDD" id="cd05157">
    <property type="entry name" value="ETNK_euk"/>
    <property type="match status" value="1"/>
</dbReference>
<keyword evidence="3" id="KW-1185">Reference proteome</keyword>
<gene>
    <name evidence="2" type="ORF">D9757_006211</name>
</gene>
<evidence type="ECO:0000256" key="1">
    <source>
        <dbReference type="ARBA" id="ARBA00038211"/>
    </source>
</evidence>
<evidence type="ECO:0008006" key="4">
    <source>
        <dbReference type="Google" id="ProtNLM"/>
    </source>
</evidence>
<dbReference type="GO" id="GO:0004305">
    <property type="term" value="F:ethanolamine kinase activity"/>
    <property type="evidence" value="ECO:0007669"/>
    <property type="project" value="TreeGrafter"/>
</dbReference>
<dbReference type="Gene3D" id="3.30.200.20">
    <property type="entry name" value="Phosphorylase Kinase, domain 1"/>
    <property type="match status" value="1"/>
</dbReference>
<protein>
    <recommendedName>
        <fullName evidence="4">Choline kinase</fullName>
    </recommendedName>
</protein>
<sequence>MATKGFRFLFPATIMSKVSPVVTPSLSSSLAPPNLRKLSTSSVQSFSSARTSAASSTSSIPFSAEPQVVKAEGLRHTSIVLDARNADNLDHGLVLFLQYKTPSFLLQLLDCIRALNIPSWTRPKISVQDIQIFKVSGSLTNAVFFVSCPTMKDVHTLLLRIYGPSSDSLISRPRELRTLHILSSRYNLGPKVYGTFQNGRMEEYFPSKTLTAEEMRNPQISRWIGARMAELHSVPIDVIEETLPKNSGEGRGWELGAKKNVRSWLPHVRDVLVHSNMPQTIRDEIDLEKFKREWESYLQWLANVDDARSGSRRVFAHNDTQYGNLLRLEGVKVGAPHRQLIVVDFEYASPNPASFDIANHFHEWTYNYHSATPHLPDESRYPSVKERENFYVSYLDHAGFSSPGPEQVKNLEEQVRCWSPACHAMWAMWGLVQATDGIARNVTDSEFEYVGYSRARMAAFRRSIIALGVST</sequence>